<dbReference type="AlphaFoldDB" id="A0A0U9HM33"/>
<keyword evidence="4" id="KW-1185">Reference proteome</keyword>
<feature type="domain" description="F-box" evidence="2">
    <location>
        <begin position="94"/>
        <end position="136"/>
    </location>
</feature>
<accession>A0A0U9HM33</accession>
<dbReference type="Proteomes" id="UP000054558">
    <property type="component" value="Unassembled WGS sequence"/>
</dbReference>
<evidence type="ECO:0000313" key="4">
    <source>
        <dbReference type="Proteomes" id="UP000054558"/>
    </source>
</evidence>
<organism evidence="3 4">
    <name type="scientific">Klebsormidium nitens</name>
    <name type="common">Green alga</name>
    <name type="synonym">Ulothrix nitens</name>
    <dbReference type="NCBI Taxonomy" id="105231"/>
    <lineage>
        <taxon>Eukaryota</taxon>
        <taxon>Viridiplantae</taxon>
        <taxon>Streptophyta</taxon>
        <taxon>Klebsormidiophyceae</taxon>
        <taxon>Klebsormidiales</taxon>
        <taxon>Klebsormidiaceae</taxon>
        <taxon>Klebsormidium</taxon>
    </lineage>
</organism>
<feature type="compositionally biased region" description="Acidic residues" evidence="1">
    <location>
        <begin position="625"/>
        <end position="636"/>
    </location>
</feature>
<feature type="compositionally biased region" description="Basic and acidic residues" evidence="1">
    <location>
        <begin position="542"/>
        <end position="554"/>
    </location>
</feature>
<dbReference type="EMBL" id="DF236955">
    <property type="protein sequence ID" value="GAQ78008.1"/>
    <property type="molecule type" value="Genomic_DNA"/>
</dbReference>
<dbReference type="InterPro" id="IPR036047">
    <property type="entry name" value="F-box-like_dom_sf"/>
</dbReference>
<reference evidence="3 4" key="1">
    <citation type="journal article" date="2014" name="Nat. Commun.">
        <title>Klebsormidium flaccidum genome reveals primary factors for plant terrestrial adaptation.</title>
        <authorList>
            <person name="Hori K."/>
            <person name="Maruyama F."/>
            <person name="Fujisawa T."/>
            <person name="Togashi T."/>
            <person name="Yamamoto N."/>
            <person name="Seo M."/>
            <person name="Sato S."/>
            <person name="Yamada T."/>
            <person name="Mori H."/>
            <person name="Tajima N."/>
            <person name="Moriyama T."/>
            <person name="Ikeuchi M."/>
            <person name="Watanabe M."/>
            <person name="Wada H."/>
            <person name="Kobayashi K."/>
            <person name="Saito M."/>
            <person name="Masuda T."/>
            <person name="Sasaki-Sekimoto Y."/>
            <person name="Mashiguchi K."/>
            <person name="Awai K."/>
            <person name="Shimojima M."/>
            <person name="Masuda S."/>
            <person name="Iwai M."/>
            <person name="Nobusawa T."/>
            <person name="Narise T."/>
            <person name="Kondo S."/>
            <person name="Saito H."/>
            <person name="Sato R."/>
            <person name="Murakawa M."/>
            <person name="Ihara Y."/>
            <person name="Oshima-Yamada Y."/>
            <person name="Ohtaka K."/>
            <person name="Satoh M."/>
            <person name="Sonobe K."/>
            <person name="Ishii M."/>
            <person name="Ohtani R."/>
            <person name="Kanamori-Sato M."/>
            <person name="Honoki R."/>
            <person name="Miyazaki D."/>
            <person name="Mochizuki H."/>
            <person name="Umetsu J."/>
            <person name="Higashi K."/>
            <person name="Shibata D."/>
            <person name="Kamiya Y."/>
            <person name="Sato N."/>
            <person name="Nakamura Y."/>
            <person name="Tabata S."/>
            <person name="Ida S."/>
            <person name="Kurokawa K."/>
            <person name="Ohta H."/>
        </authorList>
    </citation>
    <scope>NUCLEOTIDE SEQUENCE [LARGE SCALE GENOMIC DNA]</scope>
    <source>
        <strain evidence="3 4">NIES-2285</strain>
    </source>
</reference>
<feature type="region of interest" description="Disordered" evidence="1">
    <location>
        <begin position="1"/>
        <end position="41"/>
    </location>
</feature>
<dbReference type="InterPro" id="IPR040267">
    <property type="entry name" value="EID1-like"/>
</dbReference>
<name>A0A0U9HM33_KLENI</name>
<dbReference type="PANTHER" id="PTHR31348:SF4">
    <property type="entry name" value="PHYTOCHROME A-ASSOCIATED F-BOX PROTEIN"/>
    <property type="match status" value="1"/>
</dbReference>
<sequence length="636" mass="68446">MAQSAQSPRRCGRGSGNPWTPSTVPSKVRSNPVRSPLTVAPLPTGSTYTLTEFLQQHSMKSGSSLETPASADADGAASVGSIANPHAVLPELGPDLLHNIFIKLAPSPKDLAPLEAVCREWRSVMKEVTWKELCFKHAGGLVEELGYETETPPGGWGGLYKVEVTLGGMASGTWKQNQGGSNRGRVQRILWAWRAVFGSDEVLLARLCSHALAATACASPFVPAPPLIAGRGIVKNFEGSELARVSGAAAYICQGRNRGGAKLGKKALKCPYCHNVVFSLKGSDFLLASWSYDELFEACCAGPFWDSDDDAEQLLATGFMCLAGHIVLGLAGYPMVGGSAVPHTGEGLKLERSKAALYFTGHLTGKISFLEGQQFVRDLGLSDSISIGDRLAKLHERWPTEAHRDGSTRYRVFRKNPNERQKKALHVPGSIIKVLQSDLPFSLYQSVHKHILEGEPSLSEFMAMLLDAFRARDDAWKRSRKIDRVLRKEGFVPGAYPHQESVEKFVKDPDAISLEEVVLEQKLAQAPSEEVKAQLRLEAKEKAETRQRAMRDGEVGSDEGSDLESETESDSGSRSESESGLDGDSESESGSSSESEGDLDGESESESETGSGSGAEGGSTSDTGMDGDSEIEADRS</sequence>
<dbReference type="PANTHER" id="PTHR31348">
    <property type="entry name" value="EID1-LIKE F-BOX PROTEIN 2-RELATED"/>
    <property type="match status" value="1"/>
</dbReference>
<gene>
    <name evidence="3" type="ORF">KFL_000060750</name>
</gene>
<evidence type="ECO:0000313" key="3">
    <source>
        <dbReference type="EMBL" id="GAQ78008.1"/>
    </source>
</evidence>
<dbReference type="InterPro" id="IPR001810">
    <property type="entry name" value="F-box_dom"/>
</dbReference>
<protein>
    <submittedName>
        <fullName evidence="3">F-box family protein</fullName>
    </submittedName>
</protein>
<dbReference type="SUPFAM" id="SSF81383">
    <property type="entry name" value="F-box domain"/>
    <property type="match status" value="1"/>
</dbReference>
<dbReference type="OrthoDB" id="730977at2759"/>
<feature type="compositionally biased region" description="Acidic residues" evidence="1">
    <location>
        <begin position="555"/>
        <end position="569"/>
    </location>
</feature>
<evidence type="ECO:0000259" key="2">
    <source>
        <dbReference type="Pfam" id="PF12937"/>
    </source>
</evidence>
<evidence type="ECO:0000256" key="1">
    <source>
        <dbReference type="SAM" id="MobiDB-lite"/>
    </source>
</evidence>
<dbReference type="Pfam" id="PF12937">
    <property type="entry name" value="F-box-like"/>
    <property type="match status" value="1"/>
</dbReference>
<feature type="region of interest" description="Disordered" evidence="1">
    <location>
        <begin position="542"/>
        <end position="636"/>
    </location>
</feature>
<feature type="compositionally biased region" description="Polar residues" evidence="1">
    <location>
        <begin position="17"/>
        <end position="33"/>
    </location>
</feature>
<feature type="compositionally biased region" description="Acidic residues" evidence="1">
    <location>
        <begin position="595"/>
        <end position="607"/>
    </location>
</feature>
<proteinExistence type="predicted"/>